<name>A0A5M3XTG0_9ACTN</name>
<gene>
    <name evidence="1" type="ORF">Aple_074760</name>
</gene>
<reference evidence="1 2" key="1">
    <citation type="submission" date="2019-10" db="EMBL/GenBank/DDBJ databases">
        <title>Whole genome shotgun sequence of Acrocarpospora pleiomorpha NBRC 16267.</title>
        <authorList>
            <person name="Ichikawa N."/>
            <person name="Kimura A."/>
            <person name="Kitahashi Y."/>
            <person name="Komaki H."/>
            <person name="Oguchi A."/>
        </authorList>
    </citation>
    <scope>NUCLEOTIDE SEQUENCE [LARGE SCALE GENOMIC DNA]</scope>
    <source>
        <strain evidence="1 2">NBRC 16267</strain>
    </source>
</reference>
<accession>A0A5M3XTG0</accession>
<dbReference type="Proteomes" id="UP000377595">
    <property type="component" value="Unassembled WGS sequence"/>
</dbReference>
<dbReference type="RefSeq" id="WP_170321854.1">
    <property type="nucleotide sequence ID" value="NZ_BLAF01000054.1"/>
</dbReference>
<sequence>MTLPTVRSWIGHGVLDAVPGNGVARVSATSLARVLVVLREIGEDEPGRRLARVIDALRDRDLLQRAQDALAETTDFVEYGDDDLEDLLRP</sequence>
<proteinExistence type="predicted"/>
<protein>
    <submittedName>
        <fullName evidence="1">Uncharacterized protein</fullName>
    </submittedName>
</protein>
<evidence type="ECO:0000313" key="2">
    <source>
        <dbReference type="Proteomes" id="UP000377595"/>
    </source>
</evidence>
<organism evidence="1 2">
    <name type="scientific">Acrocarpospora pleiomorpha</name>
    <dbReference type="NCBI Taxonomy" id="90975"/>
    <lineage>
        <taxon>Bacteria</taxon>
        <taxon>Bacillati</taxon>
        <taxon>Actinomycetota</taxon>
        <taxon>Actinomycetes</taxon>
        <taxon>Streptosporangiales</taxon>
        <taxon>Streptosporangiaceae</taxon>
        <taxon>Acrocarpospora</taxon>
    </lineage>
</organism>
<evidence type="ECO:0000313" key="1">
    <source>
        <dbReference type="EMBL" id="GES24577.1"/>
    </source>
</evidence>
<dbReference type="AlphaFoldDB" id="A0A5M3XTG0"/>
<comment type="caution">
    <text evidence="1">The sequence shown here is derived from an EMBL/GenBank/DDBJ whole genome shotgun (WGS) entry which is preliminary data.</text>
</comment>
<keyword evidence="2" id="KW-1185">Reference proteome</keyword>
<dbReference type="EMBL" id="BLAF01000054">
    <property type="protein sequence ID" value="GES24577.1"/>
    <property type="molecule type" value="Genomic_DNA"/>
</dbReference>